<dbReference type="HOGENOM" id="CLU_2780234_0_0_1"/>
<evidence type="ECO:0000313" key="1">
    <source>
        <dbReference type="EnsemblPlants" id="ORUFI07G15410.1"/>
    </source>
</evidence>
<name>A0A0E0Q8I6_ORYRU</name>
<reference evidence="1" key="2">
    <citation type="submission" date="2015-06" db="UniProtKB">
        <authorList>
            <consortium name="EnsemblPlants"/>
        </authorList>
    </citation>
    <scope>IDENTIFICATION</scope>
</reference>
<dbReference type="EnsemblPlants" id="ORUFI07G15410.1">
    <property type="protein sequence ID" value="ORUFI07G15410.1"/>
    <property type="gene ID" value="ORUFI07G15410"/>
</dbReference>
<proteinExistence type="predicted"/>
<organism evidence="1 2">
    <name type="scientific">Oryza rufipogon</name>
    <name type="common">Brownbeard rice</name>
    <name type="synonym">Asian wild rice</name>
    <dbReference type="NCBI Taxonomy" id="4529"/>
    <lineage>
        <taxon>Eukaryota</taxon>
        <taxon>Viridiplantae</taxon>
        <taxon>Streptophyta</taxon>
        <taxon>Embryophyta</taxon>
        <taxon>Tracheophyta</taxon>
        <taxon>Spermatophyta</taxon>
        <taxon>Magnoliopsida</taxon>
        <taxon>Liliopsida</taxon>
        <taxon>Poales</taxon>
        <taxon>Poaceae</taxon>
        <taxon>BOP clade</taxon>
        <taxon>Oryzoideae</taxon>
        <taxon>Oryzeae</taxon>
        <taxon>Oryzinae</taxon>
        <taxon>Oryza</taxon>
    </lineage>
</organism>
<dbReference type="Gramene" id="ORUFI07G15410.1">
    <property type="protein sequence ID" value="ORUFI07G15410.1"/>
    <property type="gene ID" value="ORUFI07G15410"/>
</dbReference>
<protein>
    <submittedName>
        <fullName evidence="1">Uncharacterized protein</fullName>
    </submittedName>
</protein>
<reference evidence="2" key="1">
    <citation type="submission" date="2013-06" db="EMBL/GenBank/DDBJ databases">
        <authorList>
            <person name="Zhao Q."/>
        </authorList>
    </citation>
    <scope>NUCLEOTIDE SEQUENCE</scope>
    <source>
        <strain evidence="2">cv. W1943</strain>
    </source>
</reference>
<sequence>MGGRPGMGVVGGRDLGGGWRREVRRWIGGEGEVAWEGEVGHDDWGEHVMDEERECGHDDVLAGEIVGNV</sequence>
<evidence type="ECO:0000313" key="2">
    <source>
        <dbReference type="Proteomes" id="UP000008022"/>
    </source>
</evidence>
<accession>A0A0E0Q8I6</accession>
<dbReference type="OMA" id="MDEEREC"/>
<dbReference type="AlphaFoldDB" id="A0A0E0Q8I6"/>
<dbReference type="Proteomes" id="UP000008022">
    <property type="component" value="Unassembled WGS sequence"/>
</dbReference>
<keyword evidence="2" id="KW-1185">Reference proteome</keyword>